<dbReference type="PROSITE" id="PS50158">
    <property type="entry name" value="ZF_CCHC"/>
    <property type="match status" value="2"/>
</dbReference>
<feature type="compositionally biased region" description="Basic and acidic residues" evidence="4">
    <location>
        <begin position="142"/>
        <end position="157"/>
    </location>
</feature>
<dbReference type="InterPro" id="IPR034361">
    <property type="entry name" value="PHIP1_RRM1"/>
</dbReference>
<feature type="domain" description="RRM" evidence="5">
    <location>
        <begin position="306"/>
        <end position="382"/>
    </location>
</feature>
<dbReference type="PROSITE" id="PS50102">
    <property type="entry name" value="RRM"/>
    <property type="match status" value="2"/>
</dbReference>
<keyword evidence="8" id="KW-1185">Reference proteome</keyword>
<dbReference type="InterPro" id="IPR001878">
    <property type="entry name" value="Znf_CCHC"/>
</dbReference>
<dbReference type="CDD" id="cd12271">
    <property type="entry name" value="RRM1_PHIP1"/>
    <property type="match status" value="1"/>
</dbReference>
<dbReference type="SMART" id="SM00343">
    <property type="entry name" value="ZnF_C2HC"/>
    <property type="match status" value="2"/>
</dbReference>
<feature type="compositionally biased region" description="Basic and acidic residues" evidence="4">
    <location>
        <begin position="172"/>
        <end position="182"/>
    </location>
</feature>
<feature type="compositionally biased region" description="Basic residues" evidence="4">
    <location>
        <begin position="158"/>
        <end position="171"/>
    </location>
</feature>
<evidence type="ECO:0000256" key="1">
    <source>
        <dbReference type="ARBA" id="ARBA00022884"/>
    </source>
</evidence>
<dbReference type="GO" id="GO:0003723">
    <property type="term" value="F:RNA binding"/>
    <property type="evidence" value="ECO:0007669"/>
    <property type="project" value="UniProtKB-UniRule"/>
</dbReference>
<dbReference type="PANTHER" id="PTHR23236">
    <property type="entry name" value="EUKARYOTIC TRANSLATION INITIATION FACTOR 4B/4H"/>
    <property type="match status" value="1"/>
</dbReference>
<dbReference type="InterPro" id="IPR012677">
    <property type="entry name" value="Nucleotide-bd_a/b_plait_sf"/>
</dbReference>
<dbReference type="GO" id="GO:0008270">
    <property type="term" value="F:zinc ion binding"/>
    <property type="evidence" value="ECO:0007669"/>
    <property type="project" value="UniProtKB-KW"/>
</dbReference>
<dbReference type="AlphaFoldDB" id="A0A7J7I362"/>
<dbReference type="Pfam" id="PF00098">
    <property type="entry name" value="zf-CCHC"/>
    <property type="match status" value="2"/>
</dbReference>
<reference evidence="8" key="1">
    <citation type="journal article" date="2020" name="Nat. Commun.">
        <title>Genome assembly of wild tea tree DASZ reveals pedigree and selection history of tea varieties.</title>
        <authorList>
            <person name="Zhang W."/>
            <person name="Zhang Y."/>
            <person name="Qiu H."/>
            <person name="Guo Y."/>
            <person name="Wan H."/>
            <person name="Zhang X."/>
            <person name="Scossa F."/>
            <person name="Alseekh S."/>
            <person name="Zhang Q."/>
            <person name="Wang P."/>
            <person name="Xu L."/>
            <person name="Schmidt M.H."/>
            <person name="Jia X."/>
            <person name="Li D."/>
            <person name="Zhu A."/>
            <person name="Guo F."/>
            <person name="Chen W."/>
            <person name="Ni D."/>
            <person name="Usadel B."/>
            <person name="Fernie A.R."/>
            <person name="Wen W."/>
        </authorList>
    </citation>
    <scope>NUCLEOTIDE SEQUENCE [LARGE SCALE GENOMIC DNA]</scope>
    <source>
        <strain evidence="8">cv. G240</strain>
    </source>
</reference>
<keyword evidence="2" id="KW-0479">Metal-binding</keyword>
<dbReference type="InterPro" id="IPR000504">
    <property type="entry name" value="RRM_dom"/>
</dbReference>
<evidence type="ECO:0000259" key="5">
    <source>
        <dbReference type="PROSITE" id="PS50102"/>
    </source>
</evidence>
<dbReference type="SUPFAM" id="SSF57756">
    <property type="entry name" value="Retrovirus zinc finger-like domains"/>
    <property type="match status" value="2"/>
</dbReference>
<feature type="domain" description="CCHC-type" evidence="6">
    <location>
        <begin position="443"/>
        <end position="458"/>
    </location>
</feature>
<dbReference type="SUPFAM" id="SSF54928">
    <property type="entry name" value="RNA-binding domain, RBD"/>
    <property type="match status" value="2"/>
</dbReference>
<reference evidence="7 8" key="2">
    <citation type="submission" date="2020-07" db="EMBL/GenBank/DDBJ databases">
        <title>Genome assembly of wild tea tree DASZ reveals pedigree and selection history of tea varieties.</title>
        <authorList>
            <person name="Zhang W."/>
        </authorList>
    </citation>
    <scope>NUCLEOTIDE SEQUENCE [LARGE SCALE GENOMIC DNA]</scope>
    <source>
        <strain evidence="8">cv. G240</strain>
        <tissue evidence="7">Leaf</tissue>
    </source>
</reference>
<evidence type="ECO:0000313" key="8">
    <source>
        <dbReference type="Proteomes" id="UP000593564"/>
    </source>
</evidence>
<feature type="region of interest" description="Disordered" evidence="4">
    <location>
        <begin position="470"/>
        <end position="489"/>
    </location>
</feature>
<organism evidence="7 8">
    <name type="scientific">Camellia sinensis</name>
    <name type="common">Tea plant</name>
    <name type="synonym">Thea sinensis</name>
    <dbReference type="NCBI Taxonomy" id="4442"/>
    <lineage>
        <taxon>Eukaryota</taxon>
        <taxon>Viridiplantae</taxon>
        <taxon>Streptophyta</taxon>
        <taxon>Embryophyta</taxon>
        <taxon>Tracheophyta</taxon>
        <taxon>Spermatophyta</taxon>
        <taxon>Magnoliopsida</taxon>
        <taxon>eudicotyledons</taxon>
        <taxon>Gunneridae</taxon>
        <taxon>Pentapetalae</taxon>
        <taxon>asterids</taxon>
        <taxon>Ericales</taxon>
        <taxon>Theaceae</taxon>
        <taxon>Camellia</taxon>
    </lineage>
</organism>
<keyword evidence="2" id="KW-0862">Zinc</keyword>
<evidence type="ECO:0000256" key="2">
    <source>
        <dbReference type="PROSITE-ProRule" id="PRU00047"/>
    </source>
</evidence>
<dbReference type="SMART" id="SM00360">
    <property type="entry name" value="RRM"/>
    <property type="match status" value="2"/>
</dbReference>
<dbReference type="InterPro" id="IPR036875">
    <property type="entry name" value="Znf_CCHC_sf"/>
</dbReference>
<feature type="region of interest" description="Disordered" evidence="4">
    <location>
        <begin position="505"/>
        <end position="526"/>
    </location>
</feature>
<keyword evidence="2" id="KW-0863">Zinc-finger</keyword>
<dbReference type="PANTHER" id="PTHR23236:SF24">
    <property type="entry name" value="PHRAGMOPLASTIN INTERACTING PROTEIN 1"/>
    <property type="match status" value="1"/>
</dbReference>
<evidence type="ECO:0000256" key="4">
    <source>
        <dbReference type="SAM" id="MobiDB-lite"/>
    </source>
</evidence>
<sequence>MVLSNKKLKQKLRVGLAESLTASEANNDSTKPDPNSQIQDSFKSLLDSAAQKPRLSKREKRRKTLSLHGPEDVNASGSGDLEKEIEEAGSAGVNEKKKKRKRKVDEDLERSGSGDLEKESEEGGFEVVNDKKKRTKKKKRKRDEGLESGGLEKVEAKKSKKKKKKKKKKGKKVESEQVKEGEESANGESEQGVIETIKANDSQETAEVVTKVYVGGIPYYSTEDDIRSYFESCGTITEVDCMKFPESGKFRGIAIINFKTEAAAKRALALDGSDMGGLFLKIQPYKSTRPKTVSSDFAPAIMEGYNRIYVGNLSWDITEDELRKLFSDCSISTIRFGEDKETKEFRGYAHVDFTDSVSVNMALKLDQKIVCGRPVRIRCAVPKKVVREPLEAAVPKKVVKESLEAVVPKKVVTESDSKSLLISKEADNGDASAVSGKIRRRTCYECGEKGHLSSLCPNKQADDLKKVVTESDSKSLLTSKETDNGDASAVSGKIRRRTCYECGEKGHLSSSCPNKQADDLTNGGAM</sequence>
<keyword evidence="1 3" id="KW-0694">RNA-binding</keyword>
<dbReference type="Gene3D" id="4.10.60.10">
    <property type="entry name" value="Zinc finger, CCHC-type"/>
    <property type="match status" value="2"/>
</dbReference>
<dbReference type="InterPro" id="IPR035979">
    <property type="entry name" value="RBD_domain_sf"/>
</dbReference>
<evidence type="ECO:0000256" key="3">
    <source>
        <dbReference type="PROSITE-ProRule" id="PRU00176"/>
    </source>
</evidence>
<feature type="compositionally biased region" description="Basic and acidic residues" evidence="4">
    <location>
        <begin position="103"/>
        <end position="117"/>
    </location>
</feature>
<proteinExistence type="predicted"/>
<dbReference type="Pfam" id="PF00076">
    <property type="entry name" value="RRM_1"/>
    <property type="match status" value="2"/>
</dbReference>
<feature type="compositionally biased region" description="Basic residues" evidence="4">
    <location>
        <begin position="54"/>
        <end position="65"/>
    </location>
</feature>
<evidence type="ECO:0000313" key="7">
    <source>
        <dbReference type="EMBL" id="KAF5959460.1"/>
    </source>
</evidence>
<feature type="domain" description="RRM" evidence="5">
    <location>
        <begin position="210"/>
        <end position="287"/>
    </location>
</feature>
<gene>
    <name evidence="7" type="ORF">HYC85_000669</name>
</gene>
<name>A0A7J7I362_CAMSI</name>
<dbReference type="EMBL" id="JACBKZ010000001">
    <property type="protein sequence ID" value="KAF5959460.1"/>
    <property type="molecule type" value="Genomic_DNA"/>
</dbReference>
<dbReference type="Proteomes" id="UP000593564">
    <property type="component" value="Unassembled WGS sequence"/>
</dbReference>
<comment type="caution">
    <text evidence="7">The sequence shown here is derived from an EMBL/GenBank/DDBJ whole genome shotgun (WGS) entry which is preliminary data.</text>
</comment>
<feature type="region of interest" description="Disordered" evidence="4">
    <location>
        <begin position="19"/>
        <end position="193"/>
    </location>
</feature>
<feature type="compositionally biased region" description="Basic residues" evidence="4">
    <location>
        <begin position="131"/>
        <end position="141"/>
    </location>
</feature>
<feature type="domain" description="CCHC-type" evidence="6">
    <location>
        <begin position="499"/>
        <end position="514"/>
    </location>
</feature>
<accession>A0A7J7I362</accession>
<dbReference type="Gene3D" id="3.30.70.330">
    <property type="match status" value="2"/>
</dbReference>
<feature type="compositionally biased region" description="Polar residues" evidence="4">
    <location>
        <begin position="20"/>
        <end position="42"/>
    </location>
</feature>
<protein>
    <submittedName>
        <fullName evidence="7">Uncharacterized protein</fullName>
    </submittedName>
</protein>
<evidence type="ECO:0000259" key="6">
    <source>
        <dbReference type="PROSITE" id="PS50158"/>
    </source>
</evidence>